<dbReference type="Proteomes" id="UP000280819">
    <property type="component" value="Unassembled WGS sequence"/>
</dbReference>
<dbReference type="InterPro" id="IPR050626">
    <property type="entry name" value="Peptidase_M16"/>
</dbReference>
<evidence type="ECO:0000313" key="9">
    <source>
        <dbReference type="Proteomes" id="UP000280819"/>
    </source>
</evidence>
<evidence type="ECO:0000313" key="8">
    <source>
        <dbReference type="EMBL" id="RRD04932.1"/>
    </source>
</evidence>
<keyword evidence="2" id="KW-0645">Protease</keyword>
<evidence type="ECO:0000256" key="4">
    <source>
        <dbReference type="ARBA" id="ARBA00022833"/>
    </source>
</evidence>
<dbReference type="Gene3D" id="3.30.830.10">
    <property type="entry name" value="Metalloenzyme, LuxS/M16 peptidase-like"/>
    <property type="match status" value="2"/>
</dbReference>
<evidence type="ECO:0000256" key="2">
    <source>
        <dbReference type="ARBA" id="ARBA00022670"/>
    </source>
</evidence>
<feature type="domain" description="Peptidase M16 C-terminal" evidence="7">
    <location>
        <begin position="185"/>
        <end position="356"/>
    </location>
</feature>
<sequence length="425" mass="46433">MGTTESGTRPMSHHHVIERHRLAAGLELTVLPDPSSPAVAVNLTFQVGSVDEDPRATGFAHLFEHLMFQGSAEVAPGEHMATIEALGGSVNAYTSSDRTVYHETVPPGALELVLWLEADRMRSLDISQTNLDAQRDVVAQEKAQRYDNRPYGDLLETLVTQHFPADHPYGHLPIGSMAHLAEADLHDVTAFHRRWYRPSNARLVLAGAVDPAEAVDLVERHFSGITDAPVPERTTPGDPMTSAQSLVHRGRVPHPLIHLSWLAPPAGHRDFLALELGLAVLGEGHASRLHRRLVKENAVAQEVHTFLIGHLRGPSLAVVQARPTEGVSPEELTEALRVELCGFTGPDRRELARARAKAERDWLEELASVEGRAAVAADAWLTHGDPEDMNAHLDRLAAIHSEDIARALAGRTDAAALHYLPEEKP</sequence>
<evidence type="ECO:0000256" key="3">
    <source>
        <dbReference type="ARBA" id="ARBA00022801"/>
    </source>
</evidence>
<dbReference type="Pfam" id="PF05193">
    <property type="entry name" value="Peptidase_M16_C"/>
    <property type="match status" value="1"/>
</dbReference>
<organism evidence="8 9">
    <name type="scientific">Arachnia propionica</name>
    <dbReference type="NCBI Taxonomy" id="1750"/>
    <lineage>
        <taxon>Bacteria</taxon>
        <taxon>Bacillati</taxon>
        <taxon>Actinomycetota</taxon>
        <taxon>Actinomycetes</taxon>
        <taxon>Propionibacteriales</taxon>
        <taxon>Propionibacteriaceae</taxon>
        <taxon>Arachnia</taxon>
    </lineage>
</organism>
<dbReference type="Pfam" id="PF00675">
    <property type="entry name" value="Peptidase_M16"/>
    <property type="match status" value="1"/>
</dbReference>
<evidence type="ECO:0000256" key="5">
    <source>
        <dbReference type="ARBA" id="ARBA00023049"/>
    </source>
</evidence>
<dbReference type="SUPFAM" id="SSF63411">
    <property type="entry name" value="LuxS/MPP-like metallohydrolase"/>
    <property type="match status" value="2"/>
</dbReference>
<dbReference type="GO" id="GO:0006508">
    <property type="term" value="P:proteolysis"/>
    <property type="evidence" value="ECO:0007669"/>
    <property type="project" value="UniProtKB-KW"/>
</dbReference>
<dbReference type="EMBL" id="RQZG01000008">
    <property type="protein sequence ID" value="RRD04932.1"/>
    <property type="molecule type" value="Genomic_DNA"/>
</dbReference>
<keyword evidence="3" id="KW-0378">Hydrolase</keyword>
<dbReference type="InterPro" id="IPR011249">
    <property type="entry name" value="Metalloenz_LuxS/M16"/>
</dbReference>
<gene>
    <name evidence="8" type="ORF">EII34_08365</name>
</gene>
<dbReference type="AlphaFoldDB" id="A0A3P1T678"/>
<keyword evidence="4" id="KW-0862">Zinc</keyword>
<dbReference type="InterPro" id="IPR007863">
    <property type="entry name" value="Peptidase_M16_C"/>
</dbReference>
<dbReference type="InterPro" id="IPR011765">
    <property type="entry name" value="Pept_M16_N"/>
</dbReference>
<reference evidence="8 9" key="1">
    <citation type="submission" date="2018-11" db="EMBL/GenBank/DDBJ databases">
        <title>Genomes From Bacteria Associated with the Canine Oral Cavity: a Test Case for Automated Genome-Based Taxonomic Assignment.</title>
        <authorList>
            <person name="Coil D.A."/>
            <person name="Jospin G."/>
            <person name="Darling A.E."/>
            <person name="Wallis C."/>
            <person name="Davis I.J."/>
            <person name="Harris S."/>
            <person name="Eisen J.A."/>
            <person name="Holcombe L.J."/>
            <person name="O'Flynn C."/>
        </authorList>
    </citation>
    <scope>NUCLEOTIDE SEQUENCE [LARGE SCALE GENOMIC DNA]</scope>
    <source>
        <strain evidence="8 9">OH887_COT-365</strain>
    </source>
</reference>
<protein>
    <submittedName>
        <fullName evidence="8">Insulinase family protein</fullName>
    </submittedName>
</protein>
<comment type="similarity">
    <text evidence="1">Belongs to the peptidase M16 family.</text>
</comment>
<dbReference type="GO" id="GO:0008237">
    <property type="term" value="F:metallopeptidase activity"/>
    <property type="evidence" value="ECO:0007669"/>
    <property type="project" value="UniProtKB-KW"/>
</dbReference>
<dbReference type="OrthoDB" id="9811314at2"/>
<evidence type="ECO:0000256" key="1">
    <source>
        <dbReference type="ARBA" id="ARBA00007261"/>
    </source>
</evidence>
<dbReference type="PANTHER" id="PTHR43690">
    <property type="entry name" value="NARDILYSIN"/>
    <property type="match status" value="1"/>
</dbReference>
<feature type="domain" description="Peptidase M16 N-terminal" evidence="6">
    <location>
        <begin position="33"/>
        <end position="159"/>
    </location>
</feature>
<evidence type="ECO:0000259" key="6">
    <source>
        <dbReference type="Pfam" id="PF00675"/>
    </source>
</evidence>
<evidence type="ECO:0000259" key="7">
    <source>
        <dbReference type="Pfam" id="PF05193"/>
    </source>
</evidence>
<dbReference type="GO" id="GO:0046872">
    <property type="term" value="F:metal ion binding"/>
    <property type="evidence" value="ECO:0007669"/>
    <property type="project" value="InterPro"/>
</dbReference>
<comment type="caution">
    <text evidence="8">The sequence shown here is derived from an EMBL/GenBank/DDBJ whole genome shotgun (WGS) entry which is preliminary data.</text>
</comment>
<dbReference type="PANTHER" id="PTHR43690:SF17">
    <property type="entry name" value="PROTEIN YHJJ"/>
    <property type="match status" value="1"/>
</dbReference>
<name>A0A3P1T678_9ACTN</name>
<accession>A0A3P1T678</accession>
<keyword evidence="5" id="KW-0482">Metalloprotease</keyword>
<proteinExistence type="inferred from homology"/>